<name>A0AAV4ATH4_9GAST</name>
<reference evidence="1 2" key="1">
    <citation type="journal article" date="2021" name="Elife">
        <title>Chloroplast acquisition without the gene transfer in kleptoplastic sea slugs, Plakobranchus ocellatus.</title>
        <authorList>
            <person name="Maeda T."/>
            <person name="Takahashi S."/>
            <person name="Yoshida T."/>
            <person name="Shimamura S."/>
            <person name="Takaki Y."/>
            <person name="Nagai Y."/>
            <person name="Toyoda A."/>
            <person name="Suzuki Y."/>
            <person name="Arimoto A."/>
            <person name="Ishii H."/>
            <person name="Satoh N."/>
            <person name="Nishiyama T."/>
            <person name="Hasebe M."/>
            <person name="Maruyama T."/>
            <person name="Minagawa J."/>
            <person name="Obokata J."/>
            <person name="Shigenobu S."/>
        </authorList>
    </citation>
    <scope>NUCLEOTIDE SEQUENCE [LARGE SCALE GENOMIC DNA]</scope>
</reference>
<dbReference type="Proteomes" id="UP000735302">
    <property type="component" value="Unassembled WGS sequence"/>
</dbReference>
<dbReference type="EMBL" id="BLXT01004148">
    <property type="protein sequence ID" value="GFO10232.1"/>
    <property type="molecule type" value="Genomic_DNA"/>
</dbReference>
<accession>A0AAV4ATH4</accession>
<evidence type="ECO:0000313" key="2">
    <source>
        <dbReference type="Proteomes" id="UP000735302"/>
    </source>
</evidence>
<proteinExistence type="predicted"/>
<protein>
    <submittedName>
        <fullName evidence="1">Uncharacterized protein</fullName>
    </submittedName>
</protein>
<sequence length="79" mass="8637">MARLFSHTTNSLTVSNHFFNEETDLDSVAKRAHYPPQDFRPLYPIMPQPRMSLLPAMAAAAAVPERTGGGRLAAVGIDL</sequence>
<dbReference type="AlphaFoldDB" id="A0AAV4ATH4"/>
<keyword evidence="2" id="KW-1185">Reference proteome</keyword>
<evidence type="ECO:0000313" key="1">
    <source>
        <dbReference type="EMBL" id="GFO10232.1"/>
    </source>
</evidence>
<organism evidence="1 2">
    <name type="scientific">Plakobranchus ocellatus</name>
    <dbReference type="NCBI Taxonomy" id="259542"/>
    <lineage>
        <taxon>Eukaryota</taxon>
        <taxon>Metazoa</taxon>
        <taxon>Spiralia</taxon>
        <taxon>Lophotrochozoa</taxon>
        <taxon>Mollusca</taxon>
        <taxon>Gastropoda</taxon>
        <taxon>Heterobranchia</taxon>
        <taxon>Euthyneura</taxon>
        <taxon>Panpulmonata</taxon>
        <taxon>Sacoglossa</taxon>
        <taxon>Placobranchoidea</taxon>
        <taxon>Plakobranchidae</taxon>
        <taxon>Plakobranchus</taxon>
    </lineage>
</organism>
<gene>
    <name evidence="1" type="ORF">PoB_003673700</name>
</gene>
<comment type="caution">
    <text evidence="1">The sequence shown here is derived from an EMBL/GenBank/DDBJ whole genome shotgun (WGS) entry which is preliminary data.</text>
</comment>